<dbReference type="EMBL" id="CAJVQC010041344">
    <property type="protein sequence ID" value="CAG8772751.1"/>
    <property type="molecule type" value="Genomic_DNA"/>
</dbReference>
<accession>A0ACA9R132</accession>
<sequence>GTLYGPVFCRTETTLNKKQFENIPICETNSIEMSNLDVTDYENFANNVMPHLDYEIEDFQHYTWRITGWRNRAGRVESPRFIAGGWGWRIVLYPLGDNNNTEYISIYLEIAPHGAPNDWHSCA</sequence>
<evidence type="ECO:0000313" key="2">
    <source>
        <dbReference type="Proteomes" id="UP000789920"/>
    </source>
</evidence>
<feature type="non-terminal residue" evidence="1">
    <location>
        <position position="1"/>
    </location>
</feature>
<evidence type="ECO:0000313" key="1">
    <source>
        <dbReference type="EMBL" id="CAG8772751.1"/>
    </source>
</evidence>
<name>A0ACA9R132_9GLOM</name>
<proteinExistence type="predicted"/>
<comment type="caution">
    <text evidence="1">The sequence shown here is derived from an EMBL/GenBank/DDBJ whole genome shotgun (WGS) entry which is preliminary data.</text>
</comment>
<keyword evidence="2" id="KW-1185">Reference proteome</keyword>
<feature type="non-terminal residue" evidence="1">
    <location>
        <position position="123"/>
    </location>
</feature>
<protein>
    <submittedName>
        <fullName evidence="1">34588_t:CDS:1</fullName>
    </submittedName>
</protein>
<gene>
    <name evidence="1" type="ORF">RPERSI_LOCUS16606</name>
</gene>
<organism evidence="1 2">
    <name type="scientific">Racocetra persica</name>
    <dbReference type="NCBI Taxonomy" id="160502"/>
    <lineage>
        <taxon>Eukaryota</taxon>
        <taxon>Fungi</taxon>
        <taxon>Fungi incertae sedis</taxon>
        <taxon>Mucoromycota</taxon>
        <taxon>Glomeromycotina</taxon>
        <taxon>Glomeromycetes</taxon>
        <taxon>Diversisporales</taxon>
        <taxon>Gigasporaceae</taxon>
        <taxon>Racocetra</taxon>
    </lineage>
</organism>
<dbReference type="Proteomes" id="UP000789920">
    <property type="component" value="Unassembled WGS sequence"/>
</dbReference>
<reference evidence="1" key="1">
    <citation type="submission" date="2021-06" db="EMBL/GenBank/DDBJ databases">
        <authorList>
            <person name="Kallberg Y."/>
            <person name="Tangrot J."/>
            <person name="Rosling A."/>
        </authorList>
    </citation>
    <scope>NUCLEOTIDE SEQUENCE</scope>
    <source>
        <strain evidence="1">MA461A</strain>
    </source>
</reference>